<dbReference type="Pfam" id="PF12937">
    <property type="entry name" value="F-box-like"/>
    <property type="match status" value="1"/>
</dbReference>
<protein>
    <recommendedName>
        <fullName evidence="1">F-box domain-containing protein</fullName>
    </recommendedName>
</protein>
<dbReference type="InterPro" id="IPR036047">
    <property type="entry name" value="F-box-like_dom_sf"/>
</dbReference>
<dbReference type="SUPFAM" id="SSF52047">
    <property type="entry name" value="RNI-like"/>
    <property type="match status" value="1"/>
</dbReference>
<evidence type="ECO:0000313" key="3">
    <source>
        <dbReference type="Proteomes" id="UP000567179"/>
    </source>
</evidence>
<keyword evidence="3" id="KW-1185">Reference proteome</keyword>
<dbReference type="EMBL" id="JAACJJ010000015">
    <property type="protein sequence ID" value="KAF5325100.1"/>
    <property type="molecule type" value="Genomic_DNA"/>
</dbReference>
<dbReference type="OrthoDB" id="3139399at2759"/>
<dbReference type="Proteomes" id="UP000567179">
    <property type="component" value="Unassembled WGS sequence"/>
</dbReference>
<feature type="domain" description="F-box" evidence="1">
    <location>
        <begin position="39"/>
        <end position="89"/>
    </location>
</feature>
<dbReference type="InterPro" id="IPR001810">
    <property type="entry name" value="F-box_dom"/>
</dbReference>
<organism evidence="2 3">
    <name type="scientific">Psilocybe cf. subviscida</name>
    <dbReference type="NCBI Taxonomy" id="2480587"/>
    <lineage>
        <taxon>Eukaryota</taxon>
        <taxon>Fungi</taxon>
        <taxon>Dikarya</taxon>
        <taxon>Basidiomycota</taxon>
        <taxon>Agaricomycotina</taxon>
        <taxon>Agaricomycetes</taxon>
        <taxon>Agaricomycetidae</taxon>
        <taxon>Agaricales</taxon>
        <taxon>Agaricineae</taxon>
        <taxon>Strophariaceae</taxon>
        <taxon>Psilocybe</taxon>
    </lineage>
</organism>
<gene>
    <name evidence="2" type="ORF">D9619_010019</name>
</gene>
<reference evidence="2 3" key="1">
    <citation type="journal article" date="2020" name="ISME J.">
        <title>Uncovering the hidden diversity of litter-decomposition mechanisms in mushroom-forming fungi.</title>
        <authorList>
            <person name="Floudas D."/>
            <person name="Bentzer J."/>
            <person name="Ahren D."/>
            <person name="Johansson T."/>
            <person name="Persson P."/>
            <person name="Tunlid A."/>
        </authorList>
    </citation>
    <scope>NUCLEOTIDE SEQUENCE [LARGE SCALE GENOMIC DNA]</scope>
    <source>
        <strain evidence="2 3">CBS 101986</strain>
    </source>
</reference>
<proteinExistence type="predicted"/>
<accession>A0A8H5BKL2</accession>
<dbReference type="SUPFAM" id="SSF81383">
    <property type="entry name" value="F-box domain"/>
    <property type="match status" value="1"/>
</dbReference>
<sequence length="532" mass="60625">MNIHQSFHEAQSLIDEEITDLRARLSLLQNRRNGLAPVSKLPDEILVRIFLIFRDSTDLHPKKWQHITHICQYWRHVAVRSPSLWTQLHDFPPALAQLMLERSQNAPLHVRLTFRHSVTTLTAILHEIERIRTLNVDLGPSNFLDTIYDILAGLGRDWGVPALESLIIHLGRSLEPHPAFVRVVTDIFRPTRRLRRLSLINAPYDGGMFPLPSLTHLCLYGRSLDDVSGAQFVETLHHMQNLQALEISLEDTNIRQFPPTLRLRPIHFPRLRRLEITDGDEGYLEPFLPLVTHPQLHQLRVNPSYMVTNIVAFTKLILSPIGTANFGPLEFMRIQDQDVTLSTSPEADIHPPDESSSFINTWIPTDAHSDCGTPFEFIADIMSCLTPPDWPDRIRLRHICLDSSDAAIGDFTQLFGSLPHLGTIEIYDRFAPVLFKAMNVTSDVAVPTTPIPFPKLHTIIWHGHDHRQHDCDYIETGAPLLSSAIFSDLYSGLLSRRVHGVPITKLELGIHEQLEDIQDRQLKEIGLEVVIR</sequence>
<comment type="caution">
    <text evidence="2">The sequence shown here is derived from an EMBL/GenBank/DDBJ whole genome shotgun (WGS) entry which is preliminary data.</text>
</comment>
<dbReference type="InterPro" id="IPR032675">
    <property type="entry name" value="LRR_dom_sf"/>
</dbReference>
<dbReference type="AlphaFoldDB" id="A0A8H5BKL2"/>
<evidence type="ECO:0000259" key="1">
    <source>
        <dbReference type="Pfam" id="PF12937"/>
    </source>
</evidence>
<name>A0A8H5BKL2_9AGAR</name>
<evidence type="ECO:0000313" key="2">
    <source>
        <dbReference type="EMBL" id="KAF5325100.1"/>
    </source>
</evidence>
<dbReference type="Gene3D" id="3.80.10.10">
    <property type="entry name" value="Ribonuclease Inhibitor"/>
    <property type="match status" value="1"/>
</dbReference>